<dbReference type="Proteomes" id="UP000053201">
    <property type="component" value="Unassembled WGS sequence"/>
</dbReference>
<dbReference type="Pfam" id="PF02686">
    <property type="entry name" value="GatC"/>
    <property type="match status" value="1"/>
</dbReference>
<dbReference type="GeneID" id="27684130"/>
<name>A0A0L0HUC8_SPIPD</name>
<dbReference type="GO" id="GO:0016740">
    <property type="term" value="F:transferase activity"/>
    <property type="evidence" value="ECO:0007669"/>
    <property type="project" value="UniProtKB-KW"/>
</dbReference>
<reference evidence="1 2" key="1">
    <citation type="submission" date="2009-08" db="EMBL/GenBank/DDBJ databases">
        <title>The Genome Sequence of Spizellomyces punctatus strain DAOM BR117.</title>
        <authorList>
            <consortium name="The Broad Institute Genome Sequencing Platform"/>
            <person name="Russ C."/>
            <person name="Cuomo C."/>
            <person name="Shea T."/>
            <person name="Young S.K."/>
            <person name="Zeng Q."/>
            <person name="Koehrsen M."/>
            <person name="Haas B."/>
            <person name="Borodovsky M."/>
            <person name="Guigo R."/>
            <person name="Alvarado L."/>
            <person name="Berlin A."/>
            <person name="Bochicchio J."/>
            <person name="Borenstein D."/>
            <person name="Chapman S."/>
            <person name="Chen Z."/>
            <person name="Engels R."/>
            <person name="Freedman E."/>
            <person name="Gellesch M."/>
            <person name="Goldberg J."/>
            <person name="Griggs A."/>
            <person name="Gujja S."/>
            <person name="Heiman D."/>
            <person name="Hepburn T."/>
            <person name="Howarth C."/>
            <person name="Jen D."/>
            <person name="Larson L."/>
            <person name="Lewis B."/>
            <person name="Mehta T."/>
            <person name="Park D."/>
            <person name="Pearson M."/>
            <person name="Roberts A."/>
            <person name="Saif S."/>
            <person name="Shenoy N."/>
            <person name="Sisk P."/>
            <person name="Stolte C."/>
            <person name="Sykes S."/>
            <person name="Thomson T."/>
            <person name="Walk T."/>
            <person name="White J."/>
            <person name="Yandava C."/>
            <person name="Burger G."/>
            <person name="Gray M.W."/>
            <person name="Holland P.W.H."/>
            <person name="King N."/>
            <person name="Lang F.B.F."/>
            <person name="Roger A.J."/>
            <person name="Ruiz-Trillo I."/>
            <person name="Lander E."/>
            <person name="Nusbaum C."/>
        </authorList>
    </citation>
    <scope>NUCLEOTIDE SEQUENCE [LARGE SCALE GENOMIC DNA]</scope>
    <source>
        <strain evidence="1 2">DAOM BR117</strain>
    </source>
</reference>
<dbReference type="EMBL" id="KQ257450">
    <property type="protein sequence ID" value="KND04687.1"/>
    <property type="molecule type" value="Genomic_DNA"/>
</dbReference>
<evidence type="ECO:0000313" key="1">
    <source>
        <dbReference type="EMBL" id="KND04687.1"/>
    </source>
</evidence>
<protein>
    <submittedName>
        <fullName evidence="1">Aspartyl/glutamyl-tRNA(Asn/Gln) amidotransferase, C subunit</fullName>
    </submittedName>
</protein>
<evidence type="ECO:0000313" key="2">
    <source>
        <dbReference type="Proteomes" id="UP000053201"/>
    </source>
</evidence>
<dbReference type="SUPFAM" id="SSF141000">
    <property type="entry name" value="Glu-tRNAGln amidotransferase C subunit"/>
    <property type="match status" value="1"/>
</dbReference>
<dbReference type="RefSeq" id="XP_016612726.1">
    <property type="nucleotide sequence ID" value="XM_016748729.1"/>
</dbReference>
<organism evidence="1 2">
    <name type="scientific">Spizellomyces punctatus (strain DAOM BR117)</name>
    <dbReference type="NCBI Taxonomy" id="645134"/>
    <lineage>
        <taxon>Eukaryota</taxon>
        <taxon>Fungi</taxon>
        <taxon>Fungi incertae sedis</taxon>
        <taxon>Chytridiomycota</taxon>
        <taxon>Chytridiomycota incertae sedis</taxon>
        <taxon>Chytridiomycetes</taxon>
        <taxon>Spizellomycetales</taxon>
        <taxon>Spizellomycetaceae</taxon>
        <taxon>Spizellomyces</taxon>
    </lineage>
</organism>
<dbReference type="VEuPathDB" id="FungiDB:SPPG_00400"/>
<dbReference type="GO" id="GO:0030956">
    <property type="term" value="C:glutamyl-tRNA(Gln) amidotransferase complex"/>
    <property type="evidence" value="ECO:0007669"/>
    <property type="project" value="TreeGrafter"/>
</dbReference>
<dbReference type="PANTHER" id="PTHR15004">
    <property type="entry name" value="GLUTAMYL-TRNA(GLN) AMIDOTRANSFERASE SUBUNIT C, MITOCHONDRIAL"/>
    <property type="match status" value="1"/>
</dbReference>
<gene>
    <name evidence="1" type="ORF">SPPG_00400</name>
</gene>
<dbReference type="AlphaFoldDB" id="A0A0L0HUC8"/>
<dbReference type="GO" id="GO:0070681">
    <property type="term" value="P:glutaminyl-tRNAGln biosynthesis via transamidation"/>
    <property type="evidence" value="ECO:0007669"/>
    <property type="project" value="TreeGrafter"/>
</dbReference>
<keyword evidence="2" id="KW-1185">Reference proteome</keyword>
<proteinExistence type="predicted"/>
<dbReference type="InterPro" id="IPR003837">
    <property type="entry name" value="GatC"/>
</dbReference>
<dbReference type="GO" id="GO:0005739">
    <property type="term" value="C:mitochondrion"/>
    <property type="evidence" value="ECO:0007669"/>
    <property type="project" value="TreeGrafter"/>
</dbReference>
<keyword evidence="1" id="KW-0808">Transferase</keyword>
<sequence length="162" mass="18527">MVLRPSPSQVCRFCRLRAERIIFRLPLQRTESTKTQQALHPAIPRTPSWSPREFLKSSTINKPPIFTKTEVAHLARLAGLNIKPDDLEKYTHDINDLCAMVDPIRSVDTQGVEPLVSLVRDYNATRTQWREDVIQKETDEPSGRALLKSARKTDGPYYVVDT</sequence>
<dbReference type="InParanoid" id="A0A0L0HUC8"/>
<dbReference type="OrthoDB" id="5522061at2759"/>
<dbReference type="InterPro" id="IPR036113">
    <property type="entry name" value="Asp/Glu-ADT_sf_sub_c"/>
</dbReference>
<dbReference type="OMA" id="KPTWSVN"/>
<dbReference type="PANTHER" id="PTHR15004:SF0">
    <property type="entry name" value="GLUTAMYL-TRNA(GLN) AMIDOTRANSFERASE SUBUNIT C, MITOCHONDRIAL"/>
    <property type="match status" value="1"/>
</dbReference>
<dbReference type="Gene3D" id="1.10.20.60">
    <property type="entry name" value="Glu-tRNAGln amidotransferase C subunit, N-terminal domain"/>
    <property type="match status" value="1"/>
</dbReference>
<accession>A0A0L0HUC8</accession>
<dbReference type="GO" id="GO:0032543">
    <property type="term" value="P:mitochondrial translation"/>
    <property type="evidence" value="ECO:0007669"/>
    <property type="project" value="TreeGrafter"/>
</dbReference>
<dbReference type="GO" id="GO:0006450">
    <property type="term" value="P:regulation of translational fidelity"/>
    <property type="evidence" value="ECO:0007669"/>
    <property type="project" value="InterPro"/>
</dbReference>